<organism evidence="1 2">
    <name type="scientific">Ilex paraguariensis</name>
    <name type="common">yerba mate</name>
    <dbReference type="NCBI Taxonomy" id="185542"/>
    <lineage>
        <taxon>Eukaryota</taxon>
        <taxon>Viridiplantae</taxon>
        <taxon>Streptophyta</taxon>
        <taxon>Embryophyta</taxon>
        <taxon>Tracheophyta</taxon>
        <taxon>Spermatophyta</taxon>
        <taxon>Magnoliopsida</taxon>
        <taxon>eudicotyledons</taxon>
        <taxon>Gunneridae</taxon>
        <taxon>Pentapetalae</taxon>
        <taxon>asterids</taxon>
        <taxon>campanulids</taxon>
        <taxon>Aquifoliales</taxon>
        <taxon>Aquifoliaceae</taxon>
        <taxon>Ilex</taxon>
    </lineage>
</organism>
<comment type="caution">
    <text evidence="1">The sequence shown here is derived from an EMBL/GenBank/DDBJ whole genome shotgun (WGS) entry which is preliminary data.</text>
</comment>
<keyword evidence="2" id="KW-1185">Reference proteome</keyword>
<evidence type="ECO:0000313" key="1">
    <source>
        <dbReference type="EMBL" id="CAK9187127.1"/>
    </source>
</evidence>
<proteinExistence type="predicted"/>
<dbReference type="EMBL" id="CAUOFW020009835">
    <property type="protein sequence ID" value="CAK9187127.1"/>
    <property type="molecule type" value="Genomic_DNA"/>
</dbReference>
<dbReference type="Proteomes" id="UP001642360">
    <property type="component" value="Unassembled WGS sequence"/>
</dbReference>
<evidence type="ECO:0000313" key="2">
    <source>
        <dbReference type="Proteomes" id="UP001642360"/>
    </source>
</evidence>
<reference evidence="1 2" key="1">
    <citation type="submission" date="2024-02" db="EMBL/GenBank/DDBJ databases">
        <authorList>
            <person name="Vignale AGUSTIN F."/>
            <person name="Sosa J E."/>
            <person name="Modenutti C."/>
        </authorList>
    </citation>
    <scope>NUCLEOTIDE SEQUENCE [LARGE SCALE GENOMIC DNA]</scope>
</reference>
<protein>
    <submittedName>
        <fullName evidence="1">Uncharacterized protein</fullName>
    </submittedName>
</protein>
<accession>A0ABC8V1B8</accession>
<dbReference type="AlphaFoldDB" id="A0ABC8V1B8"/>
<gene>
    <name evidence="1" type="ORF">ILEXP_LOCUS57636</name>
</gene>
<sequence>MVEKQSITQQPSAVLPPEINLDSWFAKQTTLLVKEAKTHPSTSNLSFLAFIIKNHHSFRSQIR</sequence>
<name>A0ABC8V1B8_9AQUA</name>